<dbReference type="InterPro" id="IPR001753">
    <property type="entry name" value="Enoyl-CoA_hydra/iso"/>
</dbReference>
<dbReference type="InterPro" id="IPR051053">
    <property type="entry name" value="ECH/Chromodomain_protein"/>
</dbReference>
<keyword evidence="5" id="KW-1185">Reference proteome</keyword>
<dbReference type="SUPFAM" id="SSF52096">
    <property type="entry name" value="ClpP/crotonase"/>
    <property type="match status" value="1"/>
</dbReference>
<dbReference type="PANTHER" id="PTHR43684">
    <property type="match status" value="1"/>
</dbReference>
<evidence type="ECO:0000313" key="4">
    <source>
        <dbReference type="EMBL" id="PQM27746.1"/>
    </source>
</evidence>
<evidence type="ECO:0000256" key="2">
    <source>
        <dbReference type="ARBA" id="ARBA00023140"/>
    </source>
</evidence>
<protein>
    <submittedName>
        <fullName evidence="4">Enoyl-CoA hydratase</fullName>
    </submittedName>
</protein>
<dbReference type="EMBL" id="PHFW01000002">
    <property type="protein sequence ID" value="PQM27746.1"/>
    <property type="molecule type" value="Genomic_DNA"/>
</dbReference>
<accession>A0A2S8B601</accession>
<dbReference type="Proteomes" id="UP000238954">
    <property type="component" value="Chromosome"/>
</dbReference>
<comment type="caution">
    <text evidence="4">The sequence shown here is derived from an EMBL/GenBank/DDBJ whole genome shotgun (WGS) entry which is preliminary data.</text>
</comment>
<keyword evidence="3" id="KW-0413">Isomerase</keyword>
<dbReference type="OrthoDB" id="9777711at2"/>
<dbReference type="CDD" id="cd06558">
    <property type="entry name" value="crotonase-like"/>
    <property type="match status" value="1"/>
</dbReference>
<reference evidence="5" key="1">
    <citation type="submission" date="2017-11" db="EMBL/GenBank/DDBJ databases">
        <title>The complete genome sequence of Sphingopyxis pomeranensis sp. nov. strain WS5A3p.</title>
        <authorList>
            <person name="Kaminski M.A."/>
        </authorList>
    </citation>
    <scope>NUCLEOTIDE SEQUENCE [LARGE SCALE GENOMIC DNA]</scope>
    <source>
        <strain evidence="5">WS5A3p</strain>
    </source>
</reference>
<sequence length="268" mass="28530">MADELLVEEDGGVRLITLNRPDRLNALNQELMESLADACADAARDASVGCVVVTGAGRGFCSGGDLKGAATSERGEAAPAAGGRVEQSFTRLRGFMETSRLLHEMSKPTIAMVNGPVAGAGIGIAGACDLRFAARSATFFPAFDRIGAGGDFGSTWFWSKILGTGAAREMFLLGEKLEAEAALAKGIYTRLFDDDALRGETLSAARRLADGPRIGYRYMKQNLNNAEDWAFEAALDAEALNMGLSTHGSALARREKRKNDETRNGDED</sequence>
<dbReference type="AlphaFoldDB" id="A0A2S8B601"/>
<keyword evidence="2" id="KW-0576">Peroxisome</keyword>
<evidence type="ECO:0000313" key="5">
    <source>
        <dbReference type="Proteomes" id="UP000238954"/>
    </source>
</evidence>
<proteinExistence type="predicted"/>
<evidence type="ECO:0000256" key="1">
    <source>
        <dbReference type="ARBA" id="ARBA00004275"/>
    </source>
</evidence>
<name>A0A2S8B601_9SPHN</name>
<comment type="subcellular location">
    <subcellularLocation>
        <location evidence="1">Peroxisome</location>
    </subcellularLocation>
</comment>
<dbReference type="Pfam" id="PF00378">
    <property type="entry name" value="ECH_1"/>
    <property type="match status" value="1"/>
</dbReference>
<dbReference type="PANTHER" id="PTHR43684:SF1">
    <property type="entry name" value="ENOYL-COA DELTA ISOMERASE 2"/>
    <property type="match status" value="1"/>
</dbReference>
<dbReference type="Gene3D" id="3.90.226.10">
    <property type="entry name" value="2-enoyl-CoA Hydratase, Chain A, domain 1"/>
    <property type="match status" value="1"/>
</dbReference>
<evidence type="ECO:0000256" key="3">
    <source>
        <dbReference type="ARBA" id="ARBA00023235"/>
    </source>
</evidence>
<dbReference type="RefSeq" id="WP_105998008.1">
    <property type="nucleotide sequence ID" value="NZ_CM009578.1"/>
</dbReference>
<dbReference type="GO" id="GO:0004165">
    <property type="term" value="F:delta(3)-delta(2)-enoyl-CoA isomerase activity"/>
    <property type="evidence" value="ECO:0007669"/>
    <property type="project" value="UniProtKB-ARBA"/>
</dbReference>
<gene>
    <name evidence="4" type="ORF">CVO77_04045</name>
</gene>
<dbReference type="InterPro" id="IPR029045">
    <property type="entry name" value="ClpP/crotonase-like_dom_sf"/>
</dbReference>
<organism evidence="4 5">
    <name type="scientific">Sphingopyxis lindanitolerans</name>
    <dbReference type="NCBI Taxonomy" id="2054227"/>
    <lineage>
        <taxon>Bacteria</taxon>
        <taxon>Pseudomonadati</taxon>
        <taxon>Pseudomonadota</taxon>
        <taxon>Alphaproteobacteria</taxon>
        <taxon>Sphingomonadales</taxon>
        <taxon>Sphingomonadaceae</taxon>
        <taxon>Sphingopyxis</taxon>
    </lineage>
</organism>